<feature type="region of interest" description="Disordered" evidence="1">
    <location>
        <begin position="55"/>
        <end position="78"/>
    </location>
</feature>
<comment type="caution">
    <text evidence="2">The sequence shown here is derived from an EMBL/GenBank/DDBJ whole genome shotgun (WGS) entry which is preliminary data.</text>
</comment>
<organism evidence="2 3">
    <name type="scientific">Cudoniella acicularis</name>
    <dbReference type="NCBI Taxonomy" id="354080"/>
    <lineage>
        <taxon>Eukaryota</taxon>
        <taxon>Fungi</taxon>
        <taxon>Dikarya</taxon>
        <taxon>Ascomycota</taxon>
        <taxon>Pezizomycotina</taxon>
        <taxon>Leotiomycetes</taxon>
        <taxon>Helotiales</taxon>
        <taxon>Tricladiaceae</taxon>
        <taxon>Cudoniella</taxon>
    </lineage>
</organism>
<dbReference type="PANTHER" id="PTHR39290">
    <property type="entry name" value="C3H1-TYPE DOMAIN-CONTAINING PROTEIN-RELATED"/>
    <property type="match status" value="1"/>
</dbReference>
<keyword evidence="3" id="KW-1185">Reference proteome</keyword>
<accession>A0A8H4RSW1</accession>
<dbReference type="PANTHER" id="PTHR39290:SF6">
    <property type="entry name" value="S-ADENOSYL-L-METHIONINE-DEPENDENT METHYLTRANSFERASES SUPERFAMILY PROTEIN"/>
    <property type="match status" value="1"/>
</dbReference>
<feature type="compositionally biased region" description="Basic and acidic residues" evidence="1">
    <location>
        <begin position="55"/>
        <end position="72"/>
    </location>
</feature>
<dbReference type="EMBL" id="JAAMPI010000121">
    <property type="protein sequence ID" value="KAF4635417.1"/>
    <property type="molecule type" value="Genomic_DNA"/>
</dbReference>
<evidence type="ECO:0000313" key="3">
    <source>
        <dbReference type="Proteomes" id="UP000566819"/>
    </source>
</evidence>
<gene>
    <name evidence="2" type="ORF">G7Y89_g2679</name>
</gene>
<name>A0A8H4RSW1_9HELO</name>
<evidence type="ECO:0000313" key="2">
    <source>
        <dbReference type="EMBL" id="KAF4635417.1"/>
    </source>
</evidence>
<sequence>MASSDEIFDRWHGIVENDFTKTIAQTFDLPPDDSYVYRAESFGMKLLEIEEKIESGGMNDRSRGPRYQKADEPASPSRPLGLHVTYHLIMGCDASADIDAYTSLFLPTTDTSKALKPFSSNAKKNNPRMRVTEYLEKRRIASPFKILKSKTHLNPYLDLWALSCHLVEFTGPLDDPGYESPASAKLVGESAAEGVIDMASGNGYWTYILRRMKIDVLVVDNMTSEYRTMWILDTVKGDGVEYLKKSSGGKGRVLLMIYMITAGTFTKRILKVYQGNVIVMVGTQNRNRYTGFSHCTMEKYFNREMKEWELVCRIAMLSFAGKDEALYAWKRKPSA</sequence>
<evidence type="ECO:0000256" key="1">
    <source>
        <dbReference type="SAM" id="MobiDB-lite"/>
    </source>
</evidence>
<dbReference type="Proteomes" id="UP000566819">
    <property type="component" value="Unassembled WGS sequence"/>
</dbReference>
<reference evidence="2 3" key="1">
    <citation type="submission" date="2020-03" db="EMBL/GenBank/DDBJ databases">
        <title>Draft Genome Sequence of Cudoniella acicularis.</title>
        <authorList>
            <person name="Buettner E."/>
            <person name="Kellner H."/>
        </authorList>
    </citation>
    <scope>NUCLEOTIDE SEQUENCE [LARGE SCALE GENOMIC DNA]</scope>
    <source>
        <strain evidence="2 3">DSM 108380</strain>
    </source>
</reference>
<dbReference type="OrthoDB" id="5411518at2759"/>
<dbReference type="AlphaFoldDB" id="A0A8H4RSW1"/>
<proteinExistence type="predicted"/>
<protein>
    <submittedName>
        <fullName evidence="2">Uncharacterized protein</fullName>
    </submittedName>
</protein>